<gene>
    <name evidence="5" type="ORF">SAMN05892877_102229</name>
</gene>
<dbReference type="RefSeq" id="WP_097136358.1">
    <property type="nucleotide sequence ID" value="NZ_OBQD01000002.1"/>
</dbReference>
<dbReference type="AlphaFoldDB" id="A0A285U2H2"/>
<evidence type="ECO:0000256" key="1">
    <source>
        <dbReference type="ARBA" id="ARBA00023125"/>
    </source>
</evidence>
<organism evidence="5 6">
    <name type="scientific">Rhizobium subbaraonis</name>
    <dbReference type="NCBI Taxonomy" id="908946"/>
    <lineage>
        <taxon>Bacteria</taxon>
        <taxon>Pseudomonadati</taxon>
        <taxon>Pseudomonadota</taxon>
        <taxon>Alphaproteobacteria</taxon>
        <taxon>Hyphomicrobiales</taxon>
        <taxon>Rhizobiaceae</taxon>
        <taxon>Rhizobium/Agrobacterium group</taxon>
        <taxon>Rhizobium</taxon>
    </lineage>
</organism>
<keyword evidence="1 2" id="KW-0238">DNA-binding</keyword>
<dbReference type="EMBL" id="OBQD01000002">
    <property type="protein sequence ID" value="SOC35913.1"/>
    <property type="molecule type" value="Genomic_DNA"/>
</dbReference>
<dbReference type="SUPFAM" id="SSF46689">
    <property type="entry name" value="Homeodomain-like"/>
    <property type="match status" value="1"/>
</dbReference>
<feature type="DNA-binding region" description="H-T-H motif" evidence="2">
    <location>
        <begin position="49"/>
        <end position="68"/>
    </location>
</feature>
<dbReference type="GO" id="GO:0000976">
    <property type="term" value="F:transcription cis-regulatory region binding"/>
    <property type="evidence" value="ECO:0007669"/>
    <property type="project" value="TreeGrafter"/>
</dbReference>
<accession>A0A285U2H2</accession>
<dbReference type="InterPro" id="IPR039536">
    <property type="entry name" value="TetR_C_Proteobacteria"/>
</dbReference>
<evidence type="ECO:0000256" key="2">
    <source>
        <dbReference type="PROSITE-ProRule" id="PRU00335"/>
    </source>
</evidence>
<feature type="region of interest" description="Disordered" evidence="3">
    <location>
        <begin position="1"/>
        <end position="27"/>
    </location>
</feature>
<dbReference type="GO" id="GO:0003700">
    <property type="term" value="F:DNA-binding transcription factor activity"/>
    <property type="evidence" value="ECO:0007669"/>
    <property type="project" value="TreeGrafter"/>
</dbReference>
<sequence length="213" mass="24512">MANREEKRPVTQTARKRGRPRTQSDDERRALIADIARRTFVELGYAGTTTDIVATHCRISKQTLYRLFSTKTALFLAAVASHRQMMLALPRPEQEEGSLQDVLEQIFMIDLDEGSYREREAFIHVVMRDSARVPELAEILRKEGIERSRDSLADWLKRQDEAGRLVMDDPQSGARMLMDMIFGGMRPGWLSPEARRVHLRRCIRVFVRGVSPT</sequence>
<proteinExistence type="predicted"/>
<dbReference type="PANTHER" id="PTHR30055">
    <property type="entry name" value="HTH-TYPE TRANSCRIPTIONAL REGULATOR RUTR"/>
    <property type="match status" value="1"/>
</dbReference>
<feature type="domain" description="HTH tetR-type" evidence="4">
    <location>
        <begin position="26"/>
        <end position="86"/>
    </location>
</feature>
<evidence type="ECO:0000313" key="5">
    <source>
        <dbReference type="EMBL" id="SOC35913.1"/>
    </source>
</evidence>
<dbReference type="Pfam" id="PF00440">
    <property type="entry name" value="TetR_N"/>
    <property type="match status" value="1"/>
</dbReference>
<evidence type="ECO:0000256" key="3">
    <source>
        <dbReference type="SAM" id="MobiDB-lite"/>
    </source>
</evidence>
<dbReference type="Gene3D" id="1.10.357.10">
    <property type="entry name" value="Tetracycline Repressor, domain 2"/>
    <property type="match status" value="1"/>
</dbReference>
<dbReference type="Proteomes" id="UP000219167">
    <property type="component" value="Unassembled WGS sequence"/>
</dbReference>
<evidence type="ECO:0000313" key="6">
    <source>
        <dbReference type="Proteomes" id="UP000219167"/>
    </source>
</evidence>
<dbReference type="Pfam" id="PF14246">
    <property type="entry name" value="TetR_C_7"/>
    <property type="match status" value="1"/>
</dbReference>
<dbReference type="InterPro" id="IPR050109">
    <property type="entry name" value="HTH-type_TetR-like_transc_reg"/>
</dbReference>
<dbReference type="InterPro" id="IPR009057">
    <property type="entry name" value="Homeodomain-like_sf"/>
</dbReference>
<dbReference type="InterPro" id="IPR036271">
    <property type="entry name" value="Tet_transcr_reg_TetR-rel_C_sf"/>
</dbReference>
<dbReference type="OrthoDB" id="7584337at2"/>
<protein>
    <submittedName>
        <fullName evidence="5">TetR family transcriptional regulator</fullName>
    </submittedName>
</protein>
<dbReference type="PROSITE" id="PS50977">
    <property type="entry name" value="HTH_TETR_2"/>
    <property type="match status" value="1"/>
</dbReference>
<dbReference type="InterPro" id="IPR001647">
    <property type="entry name" value="HTH_TetR"/>
</dbReference>
<dbReference type="SUPFAM" id="SSF48498">
    <property type="entry name" value="Tetracyclin repressor-like, C-terminal domain"/>
    <property type="match status" value="1"/>
</dbReference>
<dbReference type="PANTHER" id="PTHR30055:SF223">
    <property type="entry name" value="HTH-TYPE TRANSCRIPTIONAL REGULATOR UIDR"/>
    <property type="match status" value="1"/>
</dbReference>
<reference evidence="5 6" key="1">
    <citation type="submission" date="2017-08" db="EMBL/GenBank/DDBJ databases">
        <authorList>
            <person name="de Groot N.N."/>
        </authorList>
    </citation>
    <scope>NUCLEOTIDE SEQUENCE [LARGE SCALE GENOMIC DNA]</scope>
    <source>
        <strain evidence="5 6">JC85</strain>
    </source>
</reference>
<keyword evidence="6" id="KW-1185">Reference proteome</keyword>
<name>A0A285U2H2_9HYPH</name>
<evidence type="ECO:0000259" key="4">
    <source>
        <dbReference type="PROSITE" id="PS50977"/>
    </source>
</evidence>